<dbReference type="EMBL" id="CAUYUJ010016728">
    <property type="protein sequence ID" value="CAK0868266.1"/>
    <property type="molecule type" value="Genomic_DNA"/>
</dbReference>
<feature type="compositionally biased region" description="Low complexity" evidence="1">
    <location>
        <begin position="212"/>
        <end position="226"/>
    </location>
</feature>
<feature type="region of interest" description="Disordered" evidence="1">
    <location>
        <begin position="42"/>
        <end position="116"/>
    </location>
</feature>
<sequence length="349" mass="37267">MFNMLARNQLPTHDSFRQSACRSASHGLIHVSLVSIRSGCPCKGGVRGQGGREEEEEEEVSRGGHTWPPRAPRRAPRGPARCPPARGRPAGCSVRARGAPRPELAPHRLPHAPKQGLHHIRARTYTKDCTKVSGALVLTGSPHLGSWPHPGHHPGRSSCRPEVACAVAVPPLLPPTPQLPCPLPRWETCPSTGWQSAAFWQKAGSGRRRRTTASAAASAGSSRRTAPATLLQRAGKRLGEGQGVGTALVRGRGHGVRIATEEAAHRVFSIAKLSGVDVEVIEALASSTAHNLQVDPAESRPCHSAGFVVRLRKENQPITLVHPGSRYPDSLEVHVRARTAHASGVGLQM</sequence>
<gene>
    <name evidence="2" type="ORF">PCOR1329_LOCUS54985</name>
</gene>
<organism evidence="2 3">
    <name type="scientific">Prorocentrum cordatum</name>
    <dbReference type="NCBI Taxonomy" id="2364126"/>
    <lineage>
        <taxon>Eukaryota</taxon>
        <taxon>Sar</taxon>
        <taxon>Alveolata</taxon>
        <taxon>Dinophyceae</taxon>
        <taxon>Prorocentrales</taxon>
        <taxon>Prorocentraceae</taxon>
        <taxon>Prorocentrum</taxon>
    </lineage>
</organism>
<comment type="caution">
    <text evidence="2">The sequence shown here is derived from an EMBL/GenBank/DDBJ whole genome shotgun (WGS) entry which is preliminary data.</text>
</comment>
<evidence type="ECO:0000313" key="2">
    <source>
        <dbReference type="EMBL" id="CAK0868266.1"/>
    </source>
</evidence>
<keyword evidence="3" id="KW-1185">Reference proteome</keyword>
<feature type="region of interest" description="Disordered" evidence="1">
    <location>
        <begin position="201"/>
        <end position="226"/>
    </location>
</feature>
<dbReference type="Proteomes" id="UP001189429">
    <property type="component" value="Unassembled WGS sequence"/>
</dbReference>
<name>A0ABN9VA18_9DINO</name>
<evidence type="ECO:0000313" key="3">
    <source>
        <dbReference type="Proteomes" id="UP001189429"/>
    </source>
</evidence>
<evidence type="ECO:0000256" key="1">
    <source>
        <dbReference type="SAM" id="MobiDB-lite"/>
    </source>
</evidence>
<protein>
    <submittedName>
        <fullName evidence="2">Uncharacterized protein</fullName>
    </submittedName>
</protein>
<reference evidence="2" key="1">
    <citation type="submission" date="2023-10" db="EMBL/GenBank/DDBJ databases">
        <authorList>
            <person name="Chen Y."/>
            <person name="Shah S."/>
            <person name="Dougan E. K."/>
            <person name="Thang M."/>
            <person name="Chan C."/>
        </authorList>
    </citation>
    <scope>NUCLEOTIDE SEQUENCE [LARGE SCALE GENOMIC DNA]</scope>
</reference>
<proteinExistence type="predicted"/>
<feature type="compositionally biased region" description="Low complexity" evidence="1">
    <location>
        <begin position="77"/>
        <end position="92"/>
    </location>
</feature>
<accession>A0ABN9VA18</accession>